<evidence type="ECO:0000313" key="5">
    <source>
        <dbReference type="Proteomes" id="UP000467124"/>
    </source>
</evidence>
<evidence type="ECO:0000313" key="4">
    <source>
        <dbReference type="EMBL" id="MYR31918.1"/>
    </source>
</evidence>
<dbReference type="Pfam" id="PF17933">
    <property type="entry name" value="TetR_C_25"/>
    <property type="match status" value="1"/>
</dbReference>
<evidence type="ECO:0000256" key="1">
    <source>
        <dbReference type="ARBA" id="ARBA00023125"/>
    </source>
</evidence>
<organism evidence="4 5">
    <name type="scientific">Nocardiopsis alba</name>
    <dbReference type="NCBI Taxonomy" id="53437"/>
    <lineage>
        <taxon>Bacteria</taxon>
        <taxon>Bacillati</taxon>
        <taxon>Actinomycetota</taxon>
        <taxon>Actinomycetes</taxon>
        <taxon>Streptosporangiales</taxon>
        <taxon>Nocardiopsidaceae</taxon>
        <taxon>Nocardiopsis</taxon>
    </lineage>
</organism>
<feature type="domain" description="HTH tetR-type" evidence="3">
    <location>
        <begin position="15"/>
        <end position="74"/>
    </location>
</feature>
<evidence type="ECO:0000256" key="2">
    <source>
        <dbReference type="PROSITE-ProRule" id="PRU00335"/>
    </source>
</evidence>
<evidence type="ECO:0000259" key="3">
    <source>
        <dbReference type="PROSITE" id="PS50977"/>
    </source>
</evidence>
<dbReference type="PANTHER" id="PTHR30055">
    <property type="entry name" value="HTH-TYPE TRANSCRIPTIONAL REGULATOR RUTR"/>
    <property type="match status" value="1"/>
</dbReference>
<dbReference type="Proteomes" id="UP000467124">
    <property type="component" value="Unassembled WGS sequence"/>
</dbReference>
<comment type="caution">
    <text evidence="4">The sequence shown here is derived from an EMBL/GenBank/DDBJ whole genome shotgun (WGS) entry which is preliminary data.</text>
</comment>
<dbReference type="InterPro" id="IPR001647">
    <property type="entry name" value="HTH_TetR"/>
</dbReference>
<dbReference type="AlphaFoldDB" id="A0A7K2IPN5"/>
<reference evidence="4 5" key="1">
    <citation type="journal article" date="2019" name="Nat. Commun.">
        <title>The antimicrobial potential of Streptomyces from insect microbiomes.</title>
        <authorList>
            <person name="Chevrette M.G."/>
            <person name="Carlson C.M."/>
            <person name="Ortega H.E."/>
            <person name="Thomas C."/>
            <person name="Ananiev G.E."/>
            <person name="Barns K.J."/>
            <person name="Book A.J."/>
            <person name="Cagnazzo J."/>
            <person name="Carlos C."/>
            <person name="Flanigan W."/>
            <person name="Grubbs K.J."/>
            <person name="Horn H.A."/>
            <person name="Hoffmann F.M."/>
            <person name="Klassen J.L."/>
            <person name="Knack J.J."/>
            <person name="Lewin G.R."/>
            <person name="McDonald B.R."/>
            <person name="Muller L."/>
            <person name="Melo W.G.P."/>
            <person name="Pinto-Tomas A.A."/>
            <person name="Schmitz A."/>
            <person name="Wendt-Pienkowski E."/>
            <person name="Wildman S."/>
            <person name="Zhao M."/>
            <person name="Zhang F."/>
            <person name="Bugni T.S."/>
            <person name="Andes D.R."/>
            <person name="Pupo M.T."/>
            <person name="Currie C.R."/>
        </authorList>
    </citation>
    <scope>NUCLEOTIDE SEQUENCE [LARGE SCALE GENOMIC DNA]</scope>
    <source>
        <strain evidence="4 5">SID5840</strain>
    </source>
</reference>
<dbReference type="SUPFAM" id="SSF46689">
    <property type="entry name" value="Homeodomain-like"/>
    <property type="match status" value="1"/>
</dbReference>
<name>A0A7K2IPN5_9ACTN</name>
<dbReference type="InterPro" id="IPR050109">
    <property type="entry name" value="HTH-type_TetR-like_transc_reg"/>
</dbReference>
<dbReference type="Pfam" id="PF00440">
    <property type="entry name" value="TetR_N"/>
    <property type="match status" value="1"/>
</dbReference>
<dbReference type="SUPFAM" id="SSF48498">
    <property type="entry name" value="Tetracyclin repressor-like, C-terminal domain"/>
    <property type="match status" value="1"/>
</dbReference>
<dbReference type="InterPro" id="IPR009057">
    <property type="entry name" value="Homeodomain-like_sf"/>
</dbReference>
<gene>
    <name evidence="4" type="ORF">GTW20_06415</name>
</gene>
<protein>
    <submittedName>
        <fullName evidence="4">TetR family transcriptional regulator</fullName>
    </submittedName>
</protein>
<keyword evidence="1 2" id="KW-0238">DNA-binding</keyword>
<proteinExistence type="predicted"/>
<feature type="DNA-binding region" description="H-T-H motif" evidence="2">
    <location>
        <begin position="37"/>
        <end position="56"/>
    </location>
</feature>
<sequence>MEHEFNREGSPDGDLTTKARVRDAAITCFGAKGFGVTVRAVAERAQVSPGLVIHHFGSKAGLREACDEHVRRTIYRIKEESILHPSAQGLIGSIREAGEYTDLLAYLLRSVQEGGELGRHLYDAMVEDMERYLERGVEEGTVRASRAPAKRARWLAANGFGSLLVLLTTSGNGESPDFDAVLREWEQEYILPALEVYTEGLLIDRTMLDAYLLYIGDPPEGES</sequence>
<dbReference type="Gene3D" id="1.10.357.10">
    <property type="entry name" value="Tetracycline Repressor, domain 2"/>
    <property type="match status" value="1"/>
</dbReference>
<dbReference type="PROSITE" id="PS50977">
    <property type="entry name" value="HTH_TETR_2"/>
    <property type="match status" value="1"/>
</dbReference>
<accession>A0A7K2IPN5</accession>
<dbReference type="InterPro" id="IPR036271">
    <property type="entry name" value="Tet_transcr_reg_TetR-rel_C_sf"/>
</dbReference>
<dbReference type="InterPro" id="IPR041484">
    <property type="entry name" value="TetR_C_25"/>
</dbReference>
<dbReference type="GO" id="GO:0000976">
    <property type="term" value="F:transcription cis-regulatory region binding"/>
    <property type="evidence" value="ECO:0007669"/>
    <property type="project" value="TreeGrafter"/>
</dbReference>
<dbReference type="PANTHER" id="PTHR30055:SF146">
    <property type="entry name" value="HTH-TYPE TRANSCRIPTIONAL DUAL REGULATOR CECR"/>
    <property type="match status" value="1"/>
</dbReference>
<dbReference type="EMBL" id="WWHY01000001">
    <property type="protein sequence ID" value="MYR31918.1"/>
    <property type="molecule type" value="Genomic_DNA"/>
</dbReference>
<dbReference type="GO" id="GO:0003700">
    <property type="term" value="F:DNA-binding transcription factor activity"/>
    <property type="evidence" value="ECO:0007669"/>
    <property type="project" value="TreeGrafter"/>
</dbReference>